<name>A0A8T1V8V8_9STRA</name>
<evidence type="ECO:0000256" key="1">
    <source>
        <dbReference type="ARBA" id="ARBA00022723"/>
    </source>
</evidence>
<evidence type="ECO:0000313" key="6">
    <source>
        <dbReference type="EMBL" id="KAG7377386.1"/>
    </source>
</evidence>
<dbReference type="SMART" id="SM00671">
    <property type="entry name" value="SEL1"/>
    <property type="match status" value="4"/>
</dbReference>
<evidence type="ECO:0000313" key="7">
    <source>
        <dbReference type="Proteomes" id="UP000694044"/>
    </source>
</evidence>
<dbReference type="OrthoDB" id="3056838at2759"/>
<keyword evidence="3" id="KW-0862">Zinc</keyword>
<evidence type="ECO:0000256" key="4">
    <source>
        <dbReference type="PROSITE-ProRule" id="PRU00134"/>
    </source>
</evidence>
<keyword evidence="7" id="KW-1185">Reference proteome</keyword>
<evidence type="ECO:0000256" key="3">
    <source>
        <dbReference type="ARBA" id="ARBA00022833"/>
    </source>
</evidence>
<dbReference type="EMBL" id="JAGDFM010000533">
    <property type="protein sequence ID" value="KAG7377386.1"/>
    <property type="molecule type" value="Genomic_DNA"/>
</dbReference>
<accession>A0A8T1V8V8</accession>
<dbReference type="PANTHER" id="PTHR43628:SF1">
    <property type="entry name" value="CHITIN SYNTHASE REGULATORY FACTOR 2-RELATED"/>
    <property type="match status" value="1"/>
</dbReference>
<dbReference type="Proteomes" id="UP000694044">
    <property type="component" value="Unassembled WGS sequence"/>
</dbReference>
<evidence type="ECO:0000256" key="2">
    <source>
        <dbReference type="ARBA" id="ARBA00022771"/>
    </source>
</evidence>
<organism evidence="6 7">
    <name type="scientific">Phytophthora pseudosyringae</name>
    <dbReference type="NCBI Taxonomy" id="221518"/>
    <lineage>
        <taxon>Eukaryota</taxon>
        <taxon>Sar</taxon>
        <taxon>Stramenopiles</taxon>
        <taxon>Oomycota</taxon>
        <taxon>Peronosporomycetes</taxon>
        <taxon>Peronosporales</taxon>
        <taxon>Peronosporaceae</taxon>
        <taxon>Phytophthora</taxon>
    </lineage>
</organism>
<dbReference type="PANTHER" id="PTHR43628">
    <property type="entry name" value="ACTIVATOR OF C KINASE PROTEIN 1-RELATED"/>
    <property type="match status" value="1"/>
</dbReference>
<comment type="caution">
    <text evidence="6">The sequence shown here is derived from an EMBL/GenBank/DDBJ whole genome shotgun (WGS) entry which is preliminary data.</text>
</comment>
<protein>
    <recommendedName>
        <fullName evidence="5">MYND-type domain-containing protein</fullName>
    </recommendedName>
</protein>
<dbReference type="InterPro" id="IPR006597">
    <property type="entry name" value="Sel1-like"/>
</dbReference>
<dbReference type="GO" id="GO:0008270">
    <property type="term" value="F:zinc ion binding"/>
    <property type="evidence" value="ECO:0007669"/>
    <property type="project" value="UniProtKB-KW"/>
</dbReference>
<proteinExistence type="predicted"/>
<keyword evidence="1" id="KW-0479">Metal-binding</keyword>
<dbReference type="InterPro" id="IPR002893">
    <property type="entry name" value="Znf_MYND"/>
</dbReference>
<gene>
    <name evidence="6" type="ORF">PHYPSEUDO_011742</name>
</gene>
<dbReference type="PROSITE" id="PS50865">
    <property type="entry name" value="ZF_MYND_2"/>
    <property type="match status" value="1"/>
</dbReference>
<evidence type="ECO:0000259" key="5">
    <source>
        <dbReference type="PROSITE" id="PS50865"/>
    </source>
</evidence>
<reference evidence="6" key="1">
    <citation type="submission" date="2021-02" db="EMBL/GenBank/DDBJ databases">
        <authorList>
            <person name="Palmer J.M."/>
        </authorList>
    </citation>
    <scope>NUCLEOTIDE SEQUENCE</scope>
    <source>
        <strain evidence="6">SCRP734</strain>
    </source>
</reference>
<dbReference type="InterPro" id="IPR019734">
    <property type="entry name" value="TPR_rpt"/>
</dbReference>
<dbReference type="InterPro" id="IPR052945">
    <property type="entry name" value="Mitotic_Regulator"/>
</dbReference>
<dbReference type="AlphaFoldDB" id="A0A8T1V8V8"/>
<feature type="domain" description="MYND-type" evidence="5">
    <location>
        <begin position="1026"/>
        <end position="1069"/>
    </location>
</feature>
<dbReference type="Pfam" id="PF08238">
    <property type="entry name" value="Sel1"/>
    <property type="match status" value="3"/>
</dbReference>
<keyword evidence="2 4" id="KW-0863">Zinc-finger</keyword>
<sequence>MSERKEVRECENRWRLEKLVHMSEPRLQEMTQEALTIARRSPTEVERMLPSYQHAQFKIGKVETWDVTLCSAVLKHLGALQDKEEAAAVAAIVAARNHCAHAVGGRVTSAKFKKLYRACVRAYEALGGEATALQLLQTCEGDTSDIRVLTCSREATNAAKSAKDEGNRQFGANRFRAAKDCYTNGLQIAGAVDQTVLSQLFCNRSAANLHLEDFPNAKEDAKRAAELVPQWFKPHLRLATIYDATFKHHKAVARLEMALGLATAAHEATAVKDIMTKMPEYRLLRDEAARREGENLAYGPMHRNEGAFRDASQARLGLDETQDPMAEIDKLLKLDLDAAGMGAKKHVLVGQRARQDGQLADAAREFMAAAVGGDTEGMYNYALALLKGQGTRKNVPEAVRWLDKAATTSPTQTPNAQFKNVGIGEAMTTLGNFHNAGIHFHQDKERAREYWERAAELGVCTGLNQFGICLMKGTHGVQKDLPRAREIFRRSAEMLHNEAMSNLACLHATLHEYETAARWADAACRFGFLPAADTAVRYRELAASLEVLPQELVTNLDRSTTFLGRSEPSIHRQNTTPTVDELRAINTPYGKRLFAAKRLMLEAMQHFTSSDPAALIHAVQLAAEANRIDDGPLVFSNDEIGCATKCVEFLLAMGSPLTPDMALLLQPPDASAFVKFWMSMQLQFPEDLDITRRAACAHMFTAYAGSDRERGVQLFQRALGLQPDADDDGNLQMIGLVYEAAAAYYQIKNLERAEVLFTRFLKHAPADGHRKAAEAHFTLGLIALLKGMRRKKKGIKKAESVAAVHLREGVALLERVPPFLRGGAQNSTNRRTLEGILTLTEAPISVVGSAAASPNTKKRGGELVPGPRRHLELRSETSMLQSMWRKNIADMACSVNVRKDLASSLTPTRQSTVSAKTSSIYSSATIDELFSALRDHVYTGRMIECIVVSVPSFNGSSFHFVVEDSQREPARIAVYNGPATFMAQLVPGRALQLLNPYVRIASDGSIMLRVDNPSSTIEVQTLHAICWVCAVEQQPSNALKCCAKCHKALYCSKRCQTQDWSVYRHRSLCGALW</sequence>
<dbReference type="SMART" id="SM00028">
    <property type="entry name" value="TPR"/>
    <property type="match status" value="4"/>
</dbReference>